<gene>
    <name evidence="5" type="primary">OEP161_1</name>
    <name evidence="5" type="ORF">Zm00014a_033163</name>
</gene>
<organism evidence="5">
    <name type="scientific">Zea mays</name>
    <name type="common">Maize</name>
    <dbReference type="NCBI Taxonomy" id="4577"/>
    <lineage>
        <taxon>Eukaryota</taxon>
        <taxon>Viridiplantae</taxon>
        <taxon>Streptophyta</taxon>
        <taxon>Embryophyta</taxon>
        <taxon>Tracheophyta</taxon>
        <taxon>Spermatophyta</taxon>
        <taxon>Magnoliopsida</taxon>
        <taxon>Liliopsida</taxon>
        <taxon>Poales</taxon>
        <taxon>Poaceae</taxon>
        <taxon>PACMAD clade</taxon>
        <taxon>Panicoideae</taxon>
        <taxon>Andropogonodae</taxon>
        <taxon>Andropogoneae</taxon>
        <taxon>Tripsacinae</taxon>
        <taxon>Zea</taxon>
    </lineage>
</organism>
<evidence type="ECO:0000256" key="1">
    <source>
        <dbReference type="ARBA" id="ARBA00004141"/>
    </source>
</evidence>
<dbReference type="PANTHER" id="PTHR15371">
    <property type="entry name" value="TIM23"/>
    <property type="match status" value="1"/>
</dbReference>
<proteinExistence type="predicted"/>
<keyword evidence="2" id="KW-0812">Transmembrane</keyword>
<keyword evidence="4" id="KW-0472">Membrane</keyword>
<sequence>MPRSGFSGSFRSPKIDVVIDMGNPFLNRTVDGFLKIGAVGACKVAAEETFECLHRGTVAGVYVGMVYGVERVRGRSDWKNAMIGGALSGALISGASNSDRGKVVKDAITAGAVATAVEFINCIT</sequence>
<dbReference type="PANTHER" id="PTHR15371:SF2">
    <property type="entry name" value="OUTER ENVELOPE PORE PROTEIN 16-1, CHLOROPLASTIC"/>
    <property type="match status" value="1"/>
</dbReference>
<dbReference type="GO" id="GO:0022857">
    <property type="term" value="F:transmembrane transporter activity"/>
    <property type="evidence" value="ECO:0007669"/>
    <property type="project" value="InterPro"/>
</dbReference>
<comment type="caution">
    <text evidence="5">The sequence shown here is derived from an EMBL/GenBank/DDBJ whole genome shotgun (WGS) entry which is preliminary data.</text>
</comment>
<keyword evidence="3" id="KW-1133">Transmembrane helix</keyword>
<dbReference type="GO" id="GO:0016020">
    <property type="term" value="C:membrane"/>
    <property type="evidence" value="ECO:0007669"/>
    <property type="project" value="UniProtKB-SubCell"/>
</dbReference>
<reference evidence="5" key="1">
    <citation type="journal article" date="2018" name="Nat. Genet.">
        <title>Extensive intraspecific gene order and gene structural variations between Mo17 and other maize genomes.</title>
        <authorList>
            <person name="Sun S."/>
            <person name="Zhou Y."/>
            <person name="Chen J."/>
            <person name="Shi J."/>
            <person name="Zhao H."/>
            <person name="Zhao H."/>
            <person name="Song W."/>
            <person name="Zhang M."/>
            <person name="Cui Y."/>
            <person name="Dong X."/>
            <person name="Liu H."/>
            <person name="Ma X."/>
            <person name="Jiao Y."/>
            <person name="Wang B."/>
            <person name="Wei X."/>
            <person name="Stein J.C."/>
            <person name="Glaubitz J.C."/>
            <person name="Lu F."/>
            <person name="Yu G."/>
            <person name="Liang C."/>
            <person name="Fengler K."/>
            <person name="Li B."/>
            <person name="Rafalski A."/>
            <person name="Schnable P.S."/>
            <person name="Ware D.H."/>
            <person name="Buckler E.S."/>
            <person name="Lai J."/>
        </authorList>
    </citation>
    <scope>NUCLEOTIDE SEQUENCE [LARGE SCALE GENOMIC DNA]</scope>
    <source>
        <tissue evidence="5">Seedling</tissue>
    </source>
</reference>
<protein>
    <submittedName>
        <fullName evidence="5">Outer envelope pore protein 16-1, chloroplastic</fullName>
    </submittedName>
</protein>
<evidence type="ECO:0000256" key="4">
    <source>
        <dbReference type="ARBA" id="ARBA00023136"/>
    </source>
</evidence>
<dbReference type="Proteomes" id="UP000251960">
    <property type="component" value="Chromosome 6"/>
</dbReference>
<dbReference type="AlphaFoldDB" id="A0A3L6ECI4"/>
<evidence type="ECO:0000256" key="3">
    <source>
        <dbReference type="ARBA" id="ARBA00022989"/>
    </source>
</evidence>
<dbReference type="EMBL" id="NCVQ01000007">
    <property type="protein sequence ID" value="PWZ18143.1"/>
    <property type="molecule type" value="Genomic_DNA"/>
</dbReference>
<evidence type="ECO:0000256" key="2">
    <source>
        <dbReference type="ARBA" id="ARBA00022692"/>
    </source>
</evidence>
<name>A0A3L6ECI4_MAIZE</name>
<accession>A0A3L6ECI4</accession>
<evidence type="ECO:0000313" key="5">
    <source>
        <dbReference type="EMBL" id="PWZ18143.1"/>
    </source>
</evidence>
<dbReference type="InterPro" id="IPR045238">
    <property type="entry name" value="Tim23-like"/>
</dbReference>
<comment type="subcellular location">
    <subcellularLocation>
        <location evidence="1">Membrane</location>
        <topology evidence="1">Multi-pass membrane protein</topology>
    </subcellularLocation>
</comment>
<dbReference type="ExpressionAtlas" id="A0A3L6ECI4">
    <property type="expression patterns" value="baseline and differential"/>
</dbReference>